<dbReference type="PANTHER" id="PTHR11183">
    <property type="entry name" value="GLYCOGENIN SUBFAMILY MEMBER"/>
    <property type="match status" value="1"/>
</dbReference>
<evidence type="ECO:0000313" key="1">
    <source>
        <dbReference type="EMBL" id="KAK0515584.1"/>
    </source>
</evidence>
<comment type="caution">
    <text evidence="1">The sequence shown here is derived from an EMBL/GenBank/DDBJ whole genome shotgun (WGS) entry which is preliminary data.</text>
</comment>
<dbReference type="Proteomes" id="UP001166286">
    <property type="component" value="Unassembled WGS sequence"/>
</dbReference>
<dbReference type="EMBL" id="JAFEKC020000003">
    <property type="protein sequence ID" value="KAK0515584.1"/>
    <property type="molecule type" value="Genomic_DNA"/>
</dbReference>
<dbReference type="Gene3D" id="3.90.550.10">
    <property type="entry name" value="Spore Coat Polysaccharide Biosynthesis Protein SpsA, Chain A"/>
    <property type="match status" value="1"/>
</dbReference>
<sequence length="183" mass="21200">MIEYDRILFIDAGTLIQSKIDEIFHEPKVQRALDISSNRPPNTNGDPLPKNYVFAARSDNGLTGERNHPFPPLQSQFFSAGFFLIAPSPALFEYLLSVMSHNHQFDPRTMEQSLLNYAFRRFGPMPWRELHYKWSATWPNLEDLGAGVGTLHEKFWSTGPPELQRLWRLQKDAMERYYASPAK</sequence>
<keyword evidence="2" id="KW-1185">Reference proteome</keyword>
<evidence type="ECO:0000313" key="2">
    <source>
        <dbReference type="Proteomes" id="UP001166286"/>
    </source>
</evidence>
<reference evidence="1" key="1">
    <citation type="submission" date="2023-03" db="EMBL/GenBank/DDBJ databases">
        <title>Complete genome of Cladonia borealis.</title>
        <authorList>
            <person name="Park H."/>
        </authorList>
    </citation>
    <scope>NUCLEOTIDE SEQUENCE</scope>
    <source>
        <strain evidence="1">ANT050790</strain>
    </source>
</reference>
<accession>A0AA39R8D4</accession>
<proteinExistence type="predicted"/>
<protein>
    <submittedName>
        <fullName evidence="1">Uncharacterized protein</fullName>
    </submittedName>
</protein>
<dbReference type="InterPro" id="IPR029044">
    <property type="entry name" value="Nucleotide-diphossugar_trans"/>
</dbReference>
<dbReference type="InterPro" id="IPR050587">
    <property type="entry name" value="GNT1/Glycosyltrans_8"/>
</dbReference>
<organism evidence="1 2">
    <name type="scientific">Cladonia borealis</name>
    <dbReference type="NCBI Taxonomy" id="184061"/>
    <lineage>
        <taxon>Eukaryota</taxon>
        <taxon>Fungi</taxon>
        <taxon>Dikarya</taxon>
        <taxon>Ascomycota</taxon>
        <taxon>Pezizomycotina</taxon>
        <taxon>Lecanoromycetes</taxon>
        <taxon>OSLEUM clade</taxon>
        <taxon>Lecanoromycetidae</taxon>
        <taxon>Lecanorales</taxon>
        <taxon>Lecanorineae</taxon>
        <taxon>Cladoniaceae</taxon>
        <taxon>Cladonia</taxon>
    </lineage>
</organism>
<gene>
    <name evidence="1" type="ORF">JMJ35_001618</name>
</gene>
<name>A0AA39R8D4_9LECA</name>
<dbReference type="SUPFAM" id="SSF53448">
    <property type="entry name" value="Nucleotide-diphospho-sugar transferases"/>
    <property type="match status" value="1"/>
</dbReference>
<dbReference type="AlphaFoldDB" id="A0AA39R8D4"/>